<dbReference type="Proteomes" id="UP000635278">
    <property type="component" value="Unassembled WGS sequence"/>
</dbReference>
<keyword evidence="4" id="KW-0720">Serine protease</keyword>
<keyword evidence="8" id="KW-1185">Reference proteome</keyword>
<evidence type="ECO:0000256" key="1">
    <source>
        <dbReference type="ARBA" id="ARBA00008683"/>
    </source>
</evidence>
<dbReference type="InterPro" id="IPR047272">
    <property type="entry name" value="S49_SppA_C"/>
</dbReference>
<dbReference type="RefSeq" id="WP_173581913.1">
    <property type="nucleotide sequence ID" value="NZ_WOTB01000002.1"/>
</dbReference>
<evidence type="ECO:0000256" key="4">
    <source>
        <dbReference type="ARBA" id="ARBA00022825"/>
    </source>
</evidence>
<dbReference type="PANTHER" id="PTHR42987">
    <property type="entry name" value="PEPTIDASE S49"/>
    <property type="match status" value="1"/>
</dbReference>
<accession>A0ABX0JJ60</accession>
<evidence type="ECO:0000256" key="2">
    <source>
        <dbReference type="ARBA" id="ARBA00022670"/>
    </source>
</evidence>
<feature type="transmembrane region" description="Helical" evidence="5">
    <location>
        <begin position="21"/>
        <end position="40"/>
    </location>
</feature>
<gene>
    <name evidence="7" type="primary">sppA</name>
    <name evidence="7" type="ORF">GOB93_02375</name>
</gene>
<evidence type="ECO:0000256" key="3">
    <source>
        <dbReference type="ARBA" id="ARBA00022801"/>
    </source>
</evidence>
<evidence type="ECO:0000313" key="7">
    <source>
        <dbReference type="EMBL" id="NHN83486.1"/>
    </source>
</evidence>
<keyword evidence="5" id="KW-0812">Transmembrane</keyword>
<sequence length="320" mass="33620">MSSGVDAVVTEAELKRRLRRWRAGATAVFVVAVMTAGALGHRTTGWKPAAVTGPHLARLRISGVIGADVSRWTKALSKAEKNPAVKGLILDVDSPGGSVTGGEELHDAIEHFAKVKPVVTTMGGVGASAGYMIALPSKRIFAERSTLTGSIGVIMESPDVSGLLGKIGVNVDELVSGPLKGQPSVVKPLSPEGRAMLQGVVGNLFDQFVAMVVTGRHMPEDKVRSLADGRPYTGQQAVALGLIDALGTRDDARNWLAKTCGLSGEPDVVTIGEATRRFSLRRRLIGLFGGAVMSLTGLDPAEFLPQDSERLDGAVSIWKP</sequence>
<feature type="domain" description="Peptidase S49" evidence="6">
    <location>
        <begin position="112"/>
        <end position="261"/>
    </location>
</feature>
<evidence type="ECO:0000256" key="5">
    <source>
        <dbReference type="SAM" id="Phobius"/>
    </source>
</evidence>
<dbReference type="InterPro" id="IPR029045">
    <property type="entry name" value="ClpP/crotonase-like_dom_sf"/>
</dbReference>
<dbReference type="CDD" id="cd07023">
    <property type="entry name" value="S49_Sppa_N_C"/>
    <property type="match status" value="1"/>
</dbReference>
<keyword evidence="5" id="KW-1133">Transmembrane helix</keyword>
<dbReference type="Pfam" id="PF01343">
    <property type="entry name" value="Peptidase_S49"/>
    <property type="match status" value="1"/>
</dbReference>
<dbReference type="EMBL" id="WOTB01000002">
    <property type="protein sequence ID" value="NHN83486.1"/>
    <property type="molecule type" value="Genomic_DNA"/>
</dbReference>
<keyword evidence="2" id="KW-0645">Protease</keyword>
<dbReference type="InterPro" id="IPR004635">
    <property type="entry name" value="Pept_S49_SppA"/>
</dbReference>
<comment type="caution">
    <text evidence="7">The sequence shown here is derived from an EMBL/GenBank/DDBJ whole genome shotgun (WGS) entry which is preliminary data.</text>
</comment>
<protein>
    <submittedName>
        <fullName evidence="7">Signal peptide peptidase SppA</fullName>
    </submittedName>
</protein>
<dbReference type="NCBIfam" id="TIGR00706">
    <property type="entry name" value="SppA_dom"/>
    <property type="match status" value="1"/>
</dbReference>
<evidence type="ECO:0000313" key="8">
    <source>
        <dbReference type="Proteomes" id="UP000635278"/>
    </source>
</evidence>
<reference evidence="7 8" key="1">
    <citation type="journal article" date="2020" name="Int. J. Syst. Evol. Microbiol.">
        <title>Novel acetic acid bacteria from cider fermentations: Acetobacter conturbans sp. nov. and Acetobacter fallax sp. nov.</title>
        <authorList>
            <person name="Sombolestani A.S."/>
            <person name="Cleenwerck I."/>
            <person name="Cnockaert M."/>
            <person name="Borremans W."/>
            <person name="Wieme A.D."/>
            <person name="De Vuyst L."/>
            <person name="Vandamme P."/>
        </authorList>
    </citation>
    <scope>NUCLEOTIDE SEQUENCE [LARGE SCALE GENOMIC DNA]</scope>
    <source>
        <strain evidence="7 8">LMG 30640</strain>
    </source>
</reference>
<dbReference type="Gene3D" id="3.90.226.10">
    <property type="entry name" value="2-enoyl-CoA Hydratase, Chain A, domain 1"/>
    <property type="match status" value="1"/>
</dbReference>
<keyword evidence="5" id="KW-0472">Membrane</keyword>
<name>A0ABX0JJ60_9PROT</name>
<dbReference type="Gene3D" id="6.20.330.10">
    <property type="match status" value="1"/>
</dbReference>
<dbReference type="InterPro" id="IPR002142">
    <property type="entry name" value="Peptidase_S49"/>
</dbReference>
<organism evidence="7 8">
    <name type="scientific">Acetobacter musti</name>
    <dbReference type="NCBI Taxonomy" id="864732"/>
    <lineage>
        <taxon>Bacteria</taxon>
        <taxon>Pseudomonadati</taxon>
        <taxon>Pseudomonadota</taxon>
        <taxon>Alphaproteobacteria</taxon>
        <taxon>Acetobacterales</taxon>
        <taxon>Acetobacteraceae</taxon>
        <taxon>Acetobacter</taxon>
    </lineage>
</organism>
<keyword evidence="3" id="KW-0378">Hydrolase</keyword>
<proteinExistence type="inferred from homology"/>
<evidence type="ECO:0000259" key="6">
    <source>
        <dbReference type="Pfam" id="PF01343"/>
    </source>
</evidence>
<dbReference type="SUPFAM" id="SSF52096">
    <property type="entry name" value="ClpP/crotonase"/>
    <property type="match status" value="1"/>
</dbReference>
<comment type="similarity">
    <text evidence="1">Belongs to the peptidase S49 family.</text>
</comment>
<dbReference type="PANTHER" id="PTHR42987:SF7">
    <property type="entry name" value="SIGNAL PEPTIDE PEPTIDASE SPPA-RELATED"/>
    <property type="match status" value="1"/>
</dbReference>